<dbReference type="KEGG" id="strr:EKD16_11875"/>
<dbReference type="EMBL" id="CP036455">
    <property type="protein sequence ID" value="QBI54158.1"/>
    <property type="molecule type" value="Genomic_DNA"/>
</dbReference>
<sequence length="121" mass="12950">MTVETPPSGIPGLSASGHRLDGDSSDPVWVRVLSGLTAELRSCGLEARVDGTIGAVDAITRGPAPRVQKAVLRPHRGQLWWWLHCAAEPALPPPHRTPLTPAVDTADAARRIVRVLTPCRD</sequence>
<organism evidence="2 3">
    <name type="scientific">Streptomonospora litoralis</name>
    <dbReference type="NCBI Taxonomy" id="2498135"/>
    <lineage>
        <taxon>Bacteria</taxon>
        <taxon>Bacillati</taxon>
        <taxon>Actinomycetota</taxon>
        <taxon>Actinomycetes</taxon>
        <taxon>Streptosporangiales</taxon>
        <taxon>Nocardiopsidaceae</taxon>
        <taxon>Streptomonospora</taxon>
    </lineage>
</organism>
<proteinExistence type="predicted"/>
<reference evidence="2 3" key="1">
    <citation type="submission" date="2019-02" db="EMBL/GenBank/DDBJ databases">
        <authorList>
            <person name="Khodamoradi S."/>
            <person name="Hahnke R.L."/>
            <person name="Kaempfer P."/>
            <person name="Schumann P."/>
            <person name="Rohde M."/>
            <person name="Steinert M."/>
            <person name="Luzhetskyy A."/>
            <person name="Wink J."/>
            <person name="Ruckert C."/>
        </authorList>
    </citation>
    <scope>NUCLEOTIDE SEQUENCE [LARGE SCALE GENOMIC DNA]</scope>
    <source>
        <strain evidence="2 3">M2</strain>
    </source>
</reference>
<name>A0A4P6Q0S9_9ACTN</name>
<dbReference type="AlphaFoldDB" id="A0A4P6Q0S9"/>
<dbReference type="RefSeq" id="WP_242677349.1">
    <property type="nucleotide sequence ID" value="NZ_CP036455.1"/>
</dbReference>
<evidence type="ECO:0000256" key="1">
    <source>
        <dbReference type="SAM" id="MobiDB-lite"/>
    </source>
</evidence>
<feature type="region of interest" description="Disordered" evidence="1">
    <location>
        <begin position="1"/>
        <end position="24"/>
    </location>
</feature>
<dbReference type="Proteomes" id="UP000292235">
    <property type="component" value="Chromosome"/>
</dbReference>
<gene>
    <name evidence="2" type="ORF">EKD16_11875</name>
</gene>
<keyword evidence="3" id="KW-1185">Reference proteome</keyword>
<accession>A0A4P6Q0S9</accession>
<evidence type="ECO:0000313" key="3">
    <source>
        <dbReference type="Proteomes" id="UP000292235"/>
    </source>
</evidence>
<evidence type="ECO:0000313" key="2">
    <source>
        <dbReference type="EMBL" id="QBI54158.1"/>
    </source>
</evidence>
<protein>
    <submittedName>
        <fullName evidence="2">Uncharacterized protein</fullName>
    </submittedName>
</protein>